<evidence type="ECO:0000313" key="2">
    <source>
        <dbReference type="Proteomes" id="UP000253594"/>
    </source>
</evidence>
<name>A0A367M3K3_PSEAI</name>
<dbReference type="Proteomes" id="UP000253594">
    <property type="component" value="Unassembled WGS sequence"/>
</dbReference>
<organism evidence="1 2">
    <name type="scientific">Pseudomonas aeruginosa</name>
    <dbReference type="NCBI Taxonomy" id="287"/>
    <lineage>
        <taxon>Bacteria</taxon>
        <taxon>Pseudomonadati</taxon>
        <taxon>Pseudomonadota</taxon>
        <taxon>Gammaproteobacteria</taxon>
        <taxon>Pseudomonadales</taxon>
        <taxon>Pseudomonadaceae</taxon>
        <taxon>Pseudomonas</taxon>
    </lineage>
</organism>
<feature type="non-terminal residue" evidence="1">
    <location>
        <position position="1"/>
    </location>
</feature>
<gene>
    <name evidence="1" type="primary">tauA</name>
    <name evidence="1" type="ORF">DT376_25860</name>
</gene>
<dbReference type="EMBL" id="QORE01001112">
    <property type="protein sequence ID" value="RCI72047.1"/>
    <property type="molecule type" value="Genomic_DNA"/>
</dbReference>
<evidence type="ECO:0000313" key="1">
    <source>
        <dbReference type="EMBL" id="RCI72047.1"/>
    </source>
</evidence>
<comment type="caution">
    <text evidence="1">The sequence shown here is derived from an EMBL/GenBank/DDBJ whole genome shotgun (WGS) entry which is preliminary data.</text>
</comment>
<reference evidence="1 2" key="1">
    <citation type="submission" date="2018-07" db="EMBL/GenBank/DDBJ databases">
        <title>Mechanisms of high-level aminoglycoside resistance among Gram-negative pathogens in Brazil.</title>
        <authorList>
            <person name="Ballaben A.S."/>
            <person name="Darini A.L.C."/>
            <person name="Doi Y."/>
        </authorList>
    </citation>
    <scope>NUCLEOTIDE SEQUENCE [LARGE SCALE GENOMIC DNA]</scope>
    <source>
        <strain evidence="1 2">B2-305</strain>
    </source>
</reference>
<sequence length="52" mass="5507">ADLLGGGTAKAIAGTAEFLKEQKRVPAVLGDYSPYVSADFVRQAEQVQVGQR</sequence>
<accession>A0A367M3K3</accession>
<protein>
    <submittedName>
        <fullName evidence="1">Taurine ABC transporter substrate-binding protein</fullName>
    </submittedName>
</protein>
<dbReference type="AlphaFoldDB" id="A0A367M3K3"/>
<proteinExistence type="predicted"/>